<evidence type="ECO:0000313" key="2">
    <source>
        <dbReference type="Ensembl" id="ENSCSAVP00000008068.1"/>
    </source>
</evidence>
<evidence type="ECO:0000256" key="1">
    <source>
        <dbReference type="SAM" id="MobiDB-lite"/>
    </source>
</evidence>
<dbReference type="Proteomes" id="UP000007875">
    <property type="component" value="Unassembled WGS sequence"/>
</dbReference>
<dbReference type="GeneTree" id="ENSGT00530000067296"/>
<proteinExistence type="predicted"/>
<reference evidence="3" key="1">
    <citation type="submission" date="2003-08" db="EMBL/GenBank/DDBJ databases">
        <authorList>
            <person name="Birren B."/>
            <person name="Nusbaum C."/>
            <person name="Abebe A."/>
            <person name="Abouelleil A."/>
            <person name="Adekoya E."/>
            <person name="Ait-zahra M."/>
            <person name="Allen N."/>
            <person name="Allen T."/>
            <person name="An P."/>
            <person name="Anderson M."/>
            <person name="Anderson S."/>
            <person name="Arachchi H."/>
            <person name="Armbruster J."/>
            <person name="Bachantsang P."/>
            <person name="Baldwin J."/>
            <person name="Barry A."/>
            <person name="Bayul T."/>
            <person name="Blitshsteyn B."/>
            <person name="Bloom T."/>
            <person name="Blye J."/>
            <person name="Boguslavskiy L."/>
            <person name="Borowsky M."/>
            <person name="Boukhgalter B."/>
            <person name="Brunache A."/>
            <person name="Butler J."/>
            <person name="Calixte N."/>
            <person name="Calvo S."/>
            <person name="Camarata J."/>
            <person name="Campo K."/>
            <person name="Chang J."/>
            <person name="Cheshatsang Y."/>
            <person name="Citroen M."/>
            <person name="Collymore A."/>
            <person name="Considine T."/>
            <person name="Cook A."/>
            <person name="Cooke P."/>
            <person name="Corum B."/>
            <person name="Cuomo C."/>
            <person name="David R."/>
            <person name="Dawoe T."/>
            <person name="Degray S."/>
            <person name="Dodge S."/>
            <person name="Dooley K."/>
            <person name="Dorje P."/>
            <person name="Dorjee K."/>
            <person name="Dorris L."/>
            <person name="Duffey N."/>
            <person name="Dupes A."/>
            <person name="Elkins T."/>
            <person name="Engels R."/>
            <person name="Erickson J."/>
            <person name="Farina A."/>
            <person name="Faro S."/>
            <person name="Ferreira P."/>
            <person name="Fischer H."/>
            <person name="Fitzgerald M."/>
            <person name="Foley K."/>
            <person name="Gage D."/>
            <person name="Galagan J."/>
            <person name="Gearin G."/>
            <person name="Gnerre S."/>
            <person name="Gnirke A."/>
            <person name="Goyette A."/>
            <person name="Graham J."/>
            <person name="Grandbois E."/>
            <person name="Gyaltsen K."/>
            <person name="Hafez N."/>
            <person name="Hagopian D."/>
            <person name="Hagos B."/>
            <person name="Hall J."/>
            <person name="Hatcher B."/>
            <person name="Heller A."/>
            <person name="Higgins H."/>
            <person name="Honan T."/>
            <person name="Horn A."/>
            <person name="Houde N."/>
            <person name="Hughes L."/>
            <person name="Hulme W."/>
            <person name="Husby E."/>
            <person name="Iliev I."/>
            <person name="Jaffe D."/>
            <person name="Jones C."/>
            <person name="Kamal M."/>
            <person name="Kamat A."/>
            <person name="Kamvysselis M."/>
            <person name="Karlsson E."/>
            <person name="Kells C."/>
            <person name="Kieu A."/>
            <person name="Kisner P."/>
            <person name="Kodira C."/>
            <person name="Kulbokas E."/>
            <person name="Labutti K."/>
            <person name="Lama D."/>
            <person name="Landers T."/>
            <person name="Leger J."/>
            <person name="Levine S."/>
            <person name="Lewis D."/>
            <person name="Lewis T."/>
            <person name="Lindblad-toh K."/>
            <person name="Liu X."/>
            <person name="Lokyitsang T."/>
            <person name="Lokyitsang Y."/>
            <person name="Lucien O."/>
            <person name="Lui A."/>
            <person name="Ma L.J."/>
            <person name="Mabbitt R."/>
            <person name="Macdonald J."/>
            <person name="Maclean C."/>
            <person name="Major J."/>
            <person name="Manning J."/>
            <person name="Marabella R."/>
            <person name="Maru K."/>
            <person name="Matthews C."/>
            <person name="Mauceli E."/>
            <person name="Mccarthy M."/>
            <person name="Mcdonough S."/>
            <person name="Mcghee T."/>
            <person name="Meldrim J."/>
            <person name="Meneus L."/>
            <person name="Mesirov J."/>
            <person name="Mihalev A."/>
            <person name="Mihova T."/>
            <person name="Mikkelsen T."/>
            <person name="Mlenga V."/>
            <person name="Moru K."/>
            <person name="Mozes J."/>
            <person name="Mulrain L."/>
            <person name="Munson G."/>
            <person name="Naylor J."/>
            <person name="Newes C."/>
            <person name="Nguyen C."/>
            <person name="Nguyen N."/>
            <person name="Nguyen T."/>
            <person name="Nicol R."/>
            <person name="Nielsen C."/>
            <person name="Nizzari M."/>
            <person name="Norbu C."/>
            <person name="Norbu N."/>
            <person name="O'donnell P."/>
            <person name="Okoawo O."/>
            <person name="O'leary S."/>
            <person name="Omotosho B."/>
            <person name="O'neill K."/>
            <person name="Osman S."/>
            <person name="Parker S."/>
            <person name="Perrin D."/>
            <person name="Phunkhang P."/>
            <person name="Piqani B."/>
            <person name="Purcell S."/>
            <person name="Rachupka T."/>
            <person name="Ramasamy U."/>
            <person name="Rameau R."/>
            <person name="Ray V."/>
            <person name="Raymond C."/>
            <person name="Retta R."/>
            <person name="Richardson S."/>
            <person name="Rise C."/>
            <person name="Rodriguez J."/>
            <person name="Rogers J."/>
            <person name="Rogov P."/>
            <person name="Rutman M."/>
            <person name="Schupbach R."/>
            <person name="Seaman C."/>
            <person name="Settipalli S."/>
            <person name="Sharpe T."/>
            <person name="Sheridan J."/>
            <person name="Sherpa N."/>
            <person name="Shi J."/>
            <person name="Smirnov S."/>
            <person name="Smith C."/>
            <person name="Sougnez C."/>
            <person name="Spencer B."/>
            <person name="Stalker J."/>
            <person name="Stange-thomann N."/>
            <person name="Stavropoulos S."/>
            <person name="Stetson K."/>
            <person name="Stone C."/>
            <person name="Stone S."/>
            <person name="Stubbs M."/>
            <person name="Talamas J."/>
            <person name="Tchuinga P."/>
            <person name="Tenzing P."/>
            <person name="Tesfaye S."/>
            <person name="Theodore J."/>
            <person name="Thoulutsang Y."/>
            <person name="Topham K."/>
            <person name="Towey S."/>
            <person name="Tsamla T."/>
            <person name="Tsomo N."/>
            <person name="Vallee D."/>
            <person name="Vassiliev H."/>
            <person name="Venkataraman V."/>
            <person name="Vinson J."/>
            <person name="Vo A."/>
            <person name="Wade C."/>
            <person name="Wang S."/>
            <person name="Wangchuk T."/>
            <person name="Wangdi T."/>
            <person name="Whittaker C."/>
            <person name="Wilkinson J."/>
            <person name="Wu Y."/>
            <person name="Wyman D."/>
            <person name="Yadav S."/>
            <person name="Yang S."/>
            <person name="Yang X."/>
            <person name="Yeager S."/>
            <person name="Yee E."/>
            <person name="Young G."/>
            <person name="Zainoun J."/>
            <person name="Zembeck L."/>
            <person name="Zimmer A."/>
            <person name="Zody M."/>
            <person name="Lander E."/>
        </authorList>
    </citation>
    <scope>NUCLEOTIDE SEQUENCE [LARGE SCALE GENOMIC DNA]</scope>
</reference>
<reference evidence="2" key="2">
    <citation type="submission" date="2025-08" db="UniProtKB">
        <authorList>
            <consortium name="Ensembl"/>
        </authorList>
    </citation>
    <scope>IDENTIFICATION</scope>
</reference>
<sequence length="84" mass="8880">MSTGLKHPQQHPRSVKVDILAARKSNTGPRGGKPSPTNTVANVYLSAVENGGENRGGAILRHPKEKAVESAVRAARVTGNSNKR</sequence>
<dbReference type="HOGENOM" id="CLU_2533196_0_0_1"/>
<protein>
    <submittedName>
        <fullName evidence="2">Uncharacterized protein</fullName>
    </submittedName>
</protein>
<accession>H2YRV8</accession>
<organism evidence="2 3">
    <name type="scientific">Ciona savignyi</name>
    <name type="common">Pacific transparent sea squirt</name>
    <dbReference type="NCBI Taxonomy" id="51511"/>
    <lineage>
        <taxon>Eukaryota</taxon>
        <taxon>Metazoa</taxon>
        <taxon>Chordata</taxon>
        <taxon>Tunicata</taxon>
        <taxon>Ascidiacea</taxon>
        <taxon>Phlebobranchia</taxon>
        <taxon>Cionidae</taxon>
        <taxon>Ciona</taxon>
    </lineage>
</organism>
<reference evidence="2" key="3">
    <citation type="submission" date="2025-09" db="UniProtKB">
        <authorList>
            <consortium name="Ensembl"/>
        </authorList>
    </citation>
    <scope>IDENTIFICATION</scope>
</reference>
<feature type="region of interest" description="Disordered" evidence="1">
    <location>
        <begin position="64"/>
        <end position="84"/>
    </location>
</feature>
<keyword evidence="3" id="KW-1185">Reference proteome</keyword>
<dbReference type="InParanoid" id="H2YRV8"/>
<dbReference type="Ensembl" id="ENSCSAVT00000008176.1">
    <property type="protein sequence ID" value="ENSCSAVP00000008068.1"/>
    <property type="gene ID" value="ENSCSAVG00000004807.1"/>
</dbReference>
<dbReference type="AlphaFoldDB" id="H2YRV8"/>
<name>H2YRV8_CIOSA</name>
<evidence type="ECO:0000313" key="3">
    <source>
        <dbReference type="Proteomes" id="UP000007875"/>
    </source>
</evidence>